<keyword evidence="3 6" id="KW-0812">Transmembrane</keyword>
<dbReference type="InterPro" id="IPR056569">
    <property type="entry name" value="ArlJ-like"/>
</dbReference>
<evidence type="ECO:0000256" key="1">
    <source>
        <dbReference type="ARBA" id="ARBA00004651"/>
    </source>
</evidence>
<reference evidence="8 9" key="1">
    <citation type="submission" date="2013-02" db="EMBL/GenBank/DDBJ databases">
        <title>Insights into archaeal evolution and symbiosis from the genomes of a Nanoarchaeon and its crenarchaeal host from Yellowstone National Park.</title>
        <authorList>
            <person name="Podar M."/>
            <person name="Makarova K.S."/>
            <person name="Graham D.E."/>
            <person name="Wolf Y.I."/>
            <person name="Koonin E.V."/>
            <person name="Reysenbach A.-L."/>
        </authorList>
    </citation>
    <scope>NUCLEOTIDE SEQUENCE [LARGE SCALE GENOMIC DNA]</scope>
</reference>
<evidence type="ECO:0000256" key="3">
    <source>
        <dbReference type="ARBA" id="ARBA00022692"/>
    </source>
</evidence>
<evidence type="ECO:0000256" key="6">
    <source>
        <dbReference type="SAM" id="Phobius"/>
    </source>
</evidence>
<comment type="caution">
    <text evidence="8">The sequence shown here is derived from an EMBL/GenBank/DDBJ whole genome shotgun (WGS) entry which is preliminary data.</text>
</comment>
<keyword evidence="4 6" id="KW-1133">Transmembrane helix</keyword>
<feature type="transmembrane region" description="Helical" evidence="6">
    <location>
        <begin position="47"/>
        <end position="66"/>
    </location>
</feature>
<accession>R1G2K8</accession>
<name>R1G2K8_NANST</name>
<dbReference type="PANTHER" id="PTHR35402">
    <property type="entry name" value="INTEGRAL MEMBRANE PROTEIN-RELATED"/>
    <property type="match status" value="1"/>
</dbReference>
<keyword evidence="9" id="KW-1185">Reference proteome</keyword>
<dbReference type="EMBL" id="APJZ01000005">
    <property type="protein sequence ID" value="EOD42311.1"/>
    <property type="molecule type" value="Genomic_DNA"/>
</dbReference>
<proteinExistence type="predicted"/>
<dbReference type="AlphaFoldDB" id="R1G2K8"/>
<evidence type="ECO:0000313" key="8">
    <source>
        <dbReference type="EMBL" id="EOD42311.1"/>
    </source>
</evidence>
<evidence type="ECO:0000313" key="9">
    <source>
        <dbReference type="Proteomes" id="UP000053279"/>
    </source>
</evidence>
<dbReference type="GO" id="GO:0005886">
    <property type="term" value="C:plasma membrane"/>
    <property type="evidence" value="ECO:0007669"/>
    <property type="project" value="UniProtKB-SubCell"/>
</dbReference>
<feature type="transmembrane region" description="Helical" evidence="6">
    <location>
        <begin position="221"/>
        <end position="241"/>
    </location>
</feature>
<dbReference type="Pfam" id="PF00482">
    <property type="entry name" value="T2SSF"/>
    <property type="match status" value="1"/>
</dbReference>
<dbReference type="InterPro" id="IPR018076">
    <property type="entry name" value="T2SS_GspF_dom"/>
</dbReference>
<keyword evidence="5 6" id="KW-0472">Membrane</keyword>
<dbReference type="InterPro" id="IPR042094">
    <property type="entry name" value="T2SS_GspF_sf"/>
</dbReference>
<evidence type="ECO:0000256" key="2">
    <source>
        <dbReference type="ARBA" id="ARBA00022475"/>
    </source>
</evidence>
<evidence type="ECO:0000256" key="4">
    <source>
        <dbReference type="ARBA" id="ARBA00022989"/>
    </source>
</evidence>
<organism evidence="8 9">
    <name type="scientific">Nanobsidianus stetteri</name>
    <dbReference type="NCBI Taxonomy" id="1294122"/>
    <lineage>
        <taxon>Archaea</taxon>
        <taxon>Nanobdellota</taxon>
        <taxon>Candidatus Nanoarchaeia</taxon>
        <taxon>Nanoarchaeales</taxon>
        <taxon>Nanopusillaceae</taxon>
        <taxon>Candidatus Nanobsidianus</taxon>
    </lineage>
</organism>
<feature type="transmembrane region" description="Helical" evidence="6">
    <location>
        <begin position="304"/>
        <end position="324"/>
    </location>
</feature>
<keyword evidence="2" id="KW-1003">Cell membrane</keyword>
<dbReference type="Gene3D" id="1.20.81.30">
    <property type="entry name" value="Type II secretion system (T2SS), domain F"/>
    <property type="match status" value="1"/>
</dbReference>
<evidence type="ECO:0000256" key="5">
    <source>
        <dbReference type="ARBA" id="ARBA00023136"/>
    </source>
</evidence>
<feature type="transmembrane region" description="Helical" evidence="6">
    <location>
        <begin position="72"/>
        <end position="96"/>
    </location>
</feature>
<feature type="transmembrane region" description="Helical" evidence="6">
    <location>
        <begin position="269"/>
        <end position="292"/>
    </location>
</feature>
<protein>
    <submittedName>
        <fullName evidence="8">Flp pilus assembly protein TadC</fullName>
    </submittedName>
</protein>
<comment type="subcellular location">
    <subcellularLocation>
        <location evidence="1">Cell membrane</location>
        <topology evidence="1">Multi-pass membrane protein</topology>
    </subcellularLocation>
</comment>
<dbReference type="Proteomes" id="UP000053279">
    <property type="component" value="Unassembled WGS sequence"/>
</dbReference>
<feature type="domain" description="Type II secretion system protein GspF" evidence="7">
    <location>
        <begin position="111"/>
        <end position="237"/>
    </location>
</feature>
<gene>
    <name evidence="8" type="ORF">Nst1_571</name>
</gene>
<dbReference type="PANTHER" id="PTHR35402:SF1">
    <property type="entry name" value="TYPE II SECRETION SYSTEM PROTEIN GSPF DOMAIN-CONTAINING PROTEIN"/>
    <property type="match status" value="1"/>
</dbReference>
<sequence>MITNAYNKKVNQKGLIERFIDQIFNVKDPLHYKEINVFGLYIKEDRFILYISILFAAIIGIFGIIFKLYENYIALSILIIVIYIIGGVPYLFYKYIEGKIYENISNNYTYFLSYLSESLSSGMTLLDALGYLSSVDLGYLSILVKKLYNWIAWGMSFEKAFMLFNMYFEELPNIKMINYVILETYKGGGDISKVLKRLYNDLESVKELEGLKKAYVSQQIMVLYAIFVIFIGLSISILNTIKPLIISQVSVSTVHTAFNFFSSQINYPWLKFITALSIIMVGISASIIMGIAETGKIRSSVKHLAINNLIGLLSIVIFVLPSFVSFNLQVFPTTAYVYTPINIQVYGYIDAQPISNAPLTIYVINSAGNYVYQNFPILQNGYYSQSIELNSTGTYIVEVILNYNGEKYIQEQSINVTI</sequence>
<evidence type="ECO:0000259" key="7">
    <source>
        <dbReference type="Pfam" id="PF00482"/>
    </source>
</evidence>